<evidence type="ECO:0000313" key="7">
    <source>
        <dbReference type="EMBL" id="ASP40936.1"/>
    </source>
</evidence>
<feature type="transmembrane region" description="Helical" evidence="6">
    <location>
        <begin position="362"/>
        <end position="379"/>
    </location>
</feature>
<dbReference type="Pfam" id="PF01943">
    <property type="entry name" value="Polysacc_synt"/>
    <property type="match status" value="1"/>
</dbReference>
<dbReference type="OrthoDB" id="9815248at2"/>
<dbReference type="PANTHER" id="PTHR30250:SF11">
    <property type="entry name" value="O-ANTIGEN TRANSPORTER-RELATED"/>
    <property type="match status" value="1"/>
</dbReference>
<feature type="transmembrane region" description="Helical" evidence="6">
    <location>
        <begin position="385"/>
        <end position="406"/>
    </location>
</feature>
<organism evidence="7 8">
    <name type="scientific">Bacterioplanes sanyensis</name>
    <dbReference type="NCBI Taxonomy" id="1249553"/>
    <lineage>
        <taxon>Bacteria</taxon>
        <taxon>Pseudomonadati</taxon>
        <taxon>Pseudomonadota</taxon>
        <taxon>Gammaproteobacteria</taxon>
        <taxon>Oceanospirillales</taxon>
        <taxon>Oceanospirillaceae</taxon>
        <taxon>Bacterioplanes</taxon>
    </lineage>
</organism>
<evidence type="ECO:0000256" key="5">
    <source>
        <dbReference type="ARBA" id="ARBA00023136"/>
    </source>
</evidence>
<feature type="transmembrane region" description="Helical" evidence="6">
    <location>
        <begin position="85"/>
        <end position="104"/>
    </location>
</feature>
<feature type="transmembrane region" description="Helical" evidence="6">
    <location>
        <begin position="151"/>
        <end position="172"/>
    </location>
</feature>
<keyword evidence="8" id="KW-1185">Reference proteome</keyword>
<comment type="subcellular location">
    <subcellularLocation>
        <location evidence="1">Cell membrane</location>
        <topology evidence="1">Multi-pass membrane protein</topology>
    </subcellularLocation>
</comment>
<dbReference type="InterPro" id="IPR002797">
    <property type="entry name" value="Polysacc_synth"/>
</dbReference>
<feature type="transmembrane region" description="Helical" evidence="6">
    <location>
        <begin position="323"/>
        <end position="341"/>
    </location>
</feature>
<dbReference type="PANTHER" id="PTHR30250">
    <property type="entry name" value="PST FAMILY PREDICTED COLANIC ACID TRANSPORTER"/>
    <property type="match status" value="1"/>
</dbReference>
<protein>
    <submittedName>
        <fullName evidence="7">Oligosaccharide translocase</fullName>
    </submittedName>
</protein>
<evidence type="ECO:0000256" key="4">
    <source>
        <dbReference type="ARBA" id="ARBA00022989"/>
    </source>
</evidence>
<keyword evidence="4 6" id="KW-1133">Transmembrane helix</keyword>
<dbReference type="KEGG" id="bsan:CHH28_13675"/>
<dbReference type="GO" id="GO:0005886">
    <property type="term" value="C:plasma membrane"/>
    <property type="evidence" value="ECO:0007669"/>
    <property type="project" value="UniProtKB-SubCell"/>
</dbReference>
<gene>
    <name evidence="7" type="ORF">CHH28_13675</name>
</gene>
<dbReference type="InterPro" id="IPR050833">
    <property type="entry name" value="Poly_Biosynth_Transport"/>
</dbReference>
<accession>A0A222FR20</accession>
<evidence type="ECO:0000256" key="2">
    <source>
        <dbReference type="ARBA" id="ARBA00022475"/>
    </source>
</evidence>
<feature type="transmembrane region" description="Helical" evidence="6">
    <location>
        <begin position="251"/>
        <end position="273"/>
    </location>
</feature>
<evidence type="ECO:0000313" key="8">
    <source>
        <dbReference type="Proteomes" id="UP000202440"/>
    </source>
</evidence>
<sequence length="479" mass="50851">MPSSSTASKVWRQALLYGSSIALMKGLSLLLLPFVAQQLSADEFGRLELASSLAVIGSILIGLGLEDALYRFVGEQPNQSQRHRLAACIYSLTLLAAALIIPTSHWLAPVLSQWVPGQLSHYEVQLVLLMLAFEGAIAVPLGWLRMRDKAVGFFTLTTGRAALHAALTVWFLSLDRGVAGILEAGLLAAVLQALLLGALMLRDTGLAISAAVGAKALVYGLPLVASGLLAFTLNGLDRWIAAEHTTLTDVAHLGIAAKFALATVLLLQPYGMWWMPKRFEVLFGPQGSARAVRFNTIGVALALIITVAVGLTAPLLIDWLMPAAYAAAAGYALVLVATAGLKEITELLNLGCLAGRTTGVQVVLNAAGACAGVVCMLWLTPNYGVWGAVWALFIAQAVRLALFIVVGQRLQKLPYRFGPLLALAALACGWLLSVGSEQAPVLQLLLATVATLSTAVAAVCLGLIPLPDRWQQRWSWLWA</sequence>
<reference evidence="7 8" key="1">
    <citation type="submission" date="2017-07" db="EMBL/GenBank/DDBJ databases">
        <title>Annotated genome sequence of Bacterioplanes sanyensis isolated from Red Sea.</title>
        <authorList>
            <person name="Rehman Z.U."/>
        </authorList>
    </citation>
    <scope>NUCLEOTIDE SEQUENCE [LARGE SCALE GENOMIC DNA]</scope>
    <source>
        <strain evidence="7 8">NV9</strain>
    </source>
</reference>
<dbReference type="AlphaFoldDB" id="A0A222FR20"/>
<dbReference type="EMBL" id="CP022530">
    <property type="protein sequence ID" value="ASP40936.1"/>
    <property type="molecule type" value="Genomic_DNA"/>
</dbReference>
<feature type="transmembrane region" description="Helical" evidence="6">
    <location>
        <begin position="444"/>
        <end position="466"/>
    </location>
</feature>
<proteinExistence type="predicted"/>
<evidence type="ECO:0000256" key="3">
    <source>
        <dbReference type="ARBA" id="ARBA00022692"/>
    </source>
</evidence>
<feature type="transmembrane region" description="Helical" evidence="6">
    <location>
        <begin position="51"/>
        <end position="73"/>
    </location>
</feature>
<evidence type="ECO:0000256" key="1">
    <source>
        <dbReference type="ARBA" id="ARBA00004651"/>
    </source>
</evidence>
<feature type="transmembrane region" description="Helical" evidence="6">
    <location>
        <begin position="178"/>
        <end position="199"/>
    </location>
</feature>
<keyword evidence="2" id="KW-1003">Cell membrane</keyword>
<feature type="transmembrane region" description="Helical" evidence="6">
    <location>
        <begin position="413"/>
        <end position="432"/>
    </location>
</feature>
<evidence type="ECO:0000256" key="6">
    <source>
        <dbReference type="SAM" id="Phobius"/>
    </source>
</evidence>
<feature type="transmembrane region" description="Helical" evidence="6">
    <location>
        <begin position="206"/>
        <end position="231"/>
    </location>
</feature>
<feature type="transmembrane region" description="Helical" evidence="6">
    <location>
        <begin position="124"/>
        <end position="144"/>
    </location>
</feature>
<keyword evidence="5 6" id="KW-0472">Membrane</keyword>
<feature type="transmembrane region" description="Helical" evidence="6">
    <location>
        <begin position="294"/>
        <end position="317"/>
    </location>
</feature>
<keyword evidence="3 6" id="KW-0812">Transmembrane</keyword>
<dbReference type="Proteomes" id="UP000202440">
    <property type="component" value="Chromosome"/>
</dbReference>
<name>A0A222FR20_9GAMM</name>